<dbReference type="GO" id="GO:0008684">
    <property type="term" value="F:2-oxopent-4-enoate hydratase activity"/>
    <property type="evidence" value="ECO:0007669"/>
    <property type="project" value="TreeGrafter"/>
</dbReference>
<dbReference type="SUPFAM" id="SSF56529">
    <property type="entry name" value="FAH"/>
    <property type="match status" value="1"/>
</dbReference>
<dbReference type="Gene3D" id="3.90.850.10">
    <property type="entry name" value="Fumarylacetoacetase-like, C-terminal domain"/>
    <property type="match status" value="1"/>
</dbReference>
<name>A7NLT9_ROSCS</name>
<dbReference type="AlphaFoldDB" id="A7NLT9"/>
<dbReference type="PANTHER" id="PTHR30143:SF0">
    <property type="entry name" value="2-KETO-4-PENTENOATE HYDRATASE"/>
    <property type="match status" value="1"/>
</dbReference>
<evidence type="ECO:0000259" key="2">
    <source>
        <dbReference type="Pfam" id="PF01557"/>
    </source>
</evidence>
<dbReference type="PANTHER" id="PTHR30143">
    <property type="entry name" value="ACID HYDRATASE"/>
    <property type="match status" value="1"/>
</dbReference>
<reference evidence="3 4" key="1">
    <citation type="submission" date="2007-08" db="EMBL/GenBank/DDBJ databases">
        <title>Complete sequence of Roseiflexus castenholzii DSM 13941.</title>
        <authorList>
            <consortium name="US DOE Joint Genome Institute"/>
            <person name="Copeland A."/>
            <person name="Lucas S."/>
            <person name="Lapidus A."/>
            <person name="Barry K."/>
            <person name="Glavina del Rio T."/>
            <person name="Dalin E."/>
            <person name="Tice H."/>
            <person name="Pitluck S."/>
            <person name="Thompson L.S."/>
            <person name="Brettin T."/>
            <person name="Bruce D."/>
            <person name="Detter J.C."/>
            <person name="Han C."/>
            <person name="Tapia R."/>
            <person name="Schmutz J."/>
            <person name="Larimer F."/>
            <person name="Land M."/>
            <person name="Hauser L."/>
            <person name="Kyrpides N."/>
            <person name="Mikhailova N."/>
            <person name="Bryant D.A."/>
            <person name="Hanada S."/>
            <person name="Tsukatani Y."/>
            <person name="Richardson P."/>
        </authorList>
    </citation>
    <scope>NUCLEOTIDE SEQUENCE [LARGE SCALE GENOMIC DNA]</scope>
    <source>
        <strain evidence="4">DSM 13941 / HLO8</strain>
    </source>
</reference>
<accession>A7NLT9</accession>
<keyword evidence="1" id="KW-0456">Lyase</keyword>
<evidence type="ECO:0000256" key="1">
    <source>
        <dbReference type="ARBA" id="ARBA00023239"/>
    </source>
</evidence>
<dbReference type="KEGG" id="rca:Rcas_2407"/>
<organism evidence="3 4">
    <name type="scientific">Roseiflexus castenholzii (strain DSM 13941 / HLO8)</name>
    <dbReference type="NCBI Taxonomy" id="383372"/>
    <lineage>
        <taxon>Bacteria</taxon>
        <taxon>Bacillati</taxon>
        <taxon>Chloroflexota</taxon>
        <taxon>Chloroflexia</taxon>
        <taxon>Chloroflexales</taxon>
        <taxon>Roseiflexineae</taxon>
        <taxon>Roseiflexaceae</taxon>
        <taxon>Roseiflexus</taxon>
    </lineage>
</organism>
<dbReference type="eggNOG" id="COG3971">
    <property type="taxonomic scope" value="Bacteria"/>
</dbReference>
<dbReference type="EMBL" id="CP000804">
    <property type="protein sequence ID" value="ABU58487.1"/>
    <property type="molecule type" value="Genomic_DNA"/>
</dbReference>
<dbReference type="STRING" id="383372.Rcas_2407"/>
<evidence type="ECO:0000313" key="3">
    <source>
        <dbReference type="EMBL" id="ABU58487.1"/>
    </source>
</evidence>
<dbReference type="InterPro" id="IPR036663">
    <property type="entry name" value="Fumarylacetoacetase_C_sf"/>
</dbReference>
<dbReference type="GO" id="GO:0005737">
    <property type="term" value="C:cytoplasm"/>
    <property type="evidence" value="ECO:0007669"/>
    <property type="project" value="TreeGrafter"/>
</dbReference>
<dbReference type="OrthoDB" id="9792137at2"/>
<dbReference type="InterPro" id="IPR011234">
    <property type="entry name" value="Fumarylacetoacetase-like_C"/>
</dbReference>
<gene>
    <name evidence="3" type="ordered locus">Rcas_2407</name>
</gene>
<proteinExistence type="predicted"/>
<dbReference type="Proteomes" id="UP000000263">
    <property type="component" value="Chromosome"/>
</dbReference>
<sequence length="244" mass="25996">MELSADALALLEDIRQARADRCVIASRGNARRVTLAEAYAIQAALGEEQPIKGYKLGLISPAKQQQMGITAPVYGRIFPAMMLESPIRLSRFIQPRVEPELAAVLCAPLAPDAAPGAAAAAIGGWFLGVDMLDSIWDGYRFSVAEVVADNSSGGGFLLGARMIDHPPDGVLRLYLNGTLRTEGDMRSLGDLYERLCWLATMTGGLRAGQIIFFGSPAAATPAEPGVLEVIGPDADCLIVRLENE</sequence>
<feature type="domain" description="Fumarylacetoacetase-like C-terminal" evidence="2">
    <location>
        <begin position="84"/>
        <end position="221"/>
    </location>
</feature>
<dbReference type="HOGENOM" id="CLU_1199345_0_0_0"/>
<dbReference type="Pfam" id="PF01557">
    <property type="entry name" value="FAA_hydrolase"/>
    <property type="match status" value="1"/>
</dbReference>
<evidence type="ECO:0000313" key="4">
    <source>
        <dbReference type="Proteomes" id="UP000000263"/>
    </source>
</evidence>
<dbReference type="InterPro" id="IPR050772">
    <property type="entry name" value="Hydratase-Decarb/MhpD_sf"/>
</dbReference>
<dbReference type="RefSeq" id="WP_012120911.1">
    <property type="nucleotide sequence ID" value="NC_009767.1"/>
</dbReference>
<protein>
    <submittedName>
        <fullName evidence="3">Hydratase/decarboxylase</fullName>
    </submittedName>
</protein>
<keyword evidence="4" id="KW-1185">Reference proteome</keyword>